<accession>A0A8B6C149</accession>
<dbReference type="InterPro" id="IPR012338">
    <property type="entry name" value="Beta-lactam/transpept-like"/>
</dbReference>
<dbReference type="OrthoDB" id="5946976at2759"/>
<feature type="signal peptide" evidence="1">
    <location>
        <begin position="1"/>
        <end position="23"/>
    </location>
</feature>
<gene>
    <name evidence="3" type="ORF">MGAL_10B076711</name>
</gene>
<evidence type="ECO:0000259" key="2">
    <source>
        <dbReference type="Pfam" id="PF00144"/>
    </source>
</evidence>
<name>A0A8B6C149_MYTGA</name>
<dbReference type="EMBL" id="UYJE01001020">
    <property type="protein sequence ID" value="VDH98535.1"/>
    <property type="molecule type" value="Genomic_DNA"/>
</dbReference>
<dbReference type="Proteomes" id="UP000596742">
    <property type="component" value="Unassembled WGS sequence"/>
</dbReference>
<keyword evidence="4" id="KW-1185">Reference proteome</keyword>
<feature type="chain" id="PRO_5032800579" description="Beta-lactamase-related domain-containing protein" evidence="1">
    <location>
        <begin position="24"/>
        <end position="535"/>
    </location>
</feature>
<comment type="caution">
    <text evidence="3">The sequence shown here is derived from an EMBL/GenBank/DDBJ whole genome shotgun (WGS) entry which is preliminary data.</text>
</comment>
<dbReference type="PANTHER" id="PTHR46825">
    <property type="entry name" value="D-ALANYL-D-ALANINE-CARBOXYPEPTIDASE/ENDOPEPTIDASE AMPH"/>
    <property type="match status" value="1"/>
</dbReference>
<keyword evidence="1" id="KW-0732">Signal</keyword>
<dbReference type="Gene3D" id="2.40.128.600">
    <property type="match status" value="1"/>
</dbReference>
<dbReference type="Gene3D" id="3.40.710.10">
    <property type="entry name" value="DD-peptidase/beta-lactamase superfamily"/>
    <property type="match status" value="1"/>
</dbReference>
<dbReference type="SUPFAM" id="SSF56601">
    <property type="entry name" value="beta-lactamase/transpeptidase-like"/>
    <property type="match status" value="1"/>
</dbReference>
<dbReference type="PANTHER" id="PTHR46825:SF15">
    <property type="entry name" value="BETA-LACTAMASE-RELATED DOMAIN-CONTAINING PROTEIN"/>
    <property type="match status" value="1"/>
</dbReference>
<sequence>MAGTNVLFTVIVILIYNAYTIDSISTANLEASLDEYINAGLKCHTKNPGLALAIVKDGKVILTKGYGVRDLSTNSPVTDRTIFGIASMSKAFASTLLVKLLAKHSNMSIYTDIAKILPNFKFTTHIRTDNANIRDLLSHTMGFPAHNLMRLDPKLTRDDIASRSQQVHSIHPFRDSYLYNNLMYGLASVVAERIGGKRWEDLIEEELYTPLGMSGSSFMTKVDLSGNVAKGYGTDDATGGPVPIDFAINRRWGQMGGSTNIMSNAVDISKWMLFHLSKGRNQAGQQILSENDMATLHRRRNTITAPTSEKYFSQPQVPVSSLEENYALGWKNGVYRGYKVLRHTGTTWGYSSLVTLIPDMNLGFFTTMTGDDPGYKFRYLLHNYIGDLLLGETPWLNKTTLCSFPEPWYNQSTSVYHPINKHINPTRSLNYYVGVYHNSMYGNLHVTMNTSANTLQMNYGIGSWLLYPKGTHDKFVGEGTNIVHKIIDLSSIQFHSSNLHGRSTIDSVKVISFETRAPPVFTKTSSHVNTGNIVG</sequence>
<evidence type="ECO:0000313" key="4">
    <source>
        <dbReference type="Proteomes" id="UP000596742"/>
    </source>
</evidence>
<proteinExistence type="predicted"/>
<evidence type="ECO:0000256" key="1">
    <source>
        <dbReference type="SAM" id="SignalP"/>
    </source>
</evidence>
<feature type="domain" description="Beta-lactamase-related" evidence="2">
    <location>
        <begin position="45"/>
        <end position="373"/>
    </location>
</feature>
<protein>
    <recommendedName>
        <fullName evidence="2">Beta-lactamase-related domain-containing protein</fullName>
    </recommendedName>
</protein>
<dbReference type="AlphaFoldDB" id="A0A8B6C149"/>
<organism evidence="3 4">
    <name type="scientific">Mytilus galloprovincialis</name>
    <name type="common">Mediterranean mussel</name>
    <dbReference type="NCBI Taxonomy" id="29158"/>
    <lineage>
        <taxon>Eukaryota</taxon>
        <taxon>Metazoa</taxon>
        <taxon>Spiralia</taxon>
        <taxon>Lophotrochozoa</taxon>
        <taxon>Mollusca</taxon>
        <taxon>Bivalvia</taxon>
        <taxon>Autobranchia</taxon>
        <taxon>Pteriomorphia</taxon>
        <taxon>Mytilida</taxon>
        <taxon>Mytiloidea</taxon>
        <taxon>Mytilidae</taxon>
        <taxon>Mytilinae</taxon>
        <taxon>Mytilus</taxon>
    </lineage>
</organism>
<dbReference type="InterPro" id="IPR001466">
    <property type="entry name" value="Beta-lactam-related"/>
</dbReference>
<evidence type="ECO:0000313" key="3">
    <source>
        <dbReference type="EMBL" id="VDH98535.1"/>
    </source>
</evidence>
<dbReference type="InterPro" id="IPR050491">
    <property type="entry name" value="AmpC-like"/>
</dbReference>
<reference evidence="3" key="1">
    <citation type="submission" date="2018-11" db="EMBL/GenBank/DDBJ databases">
        <authorList>
            <person name="Alioto T."/>
            <person name="Alioto T."/>
        </authorList>
    </citation>
    <scope>NUCLEOTIDE SEQUENCE</scope>
</reference>
<dbReference type="Pfam" id="PF00144">
    <property type="entry name" value="Beta-lactamase"/>
    <property type="match status" value="1"/>
</dbReference>